<protein>
    <submittedName>
        <fullName evidence="1">Esterase</fullName>
    </submittedName>
</protein>
<dbReference type="PANTHER" id="PTHR35602">
    <property type="entry name" value="ESTERASE YQIA-RELATED"/>
    <property type="match status" value="1"/>
</dbReference>
<sequence>MAAHHKTTHLLYLHGFRSSPRSAKALRMAEWVRSQNPELVFACPQLPPSPAEAIALLQALTADWPSQGCALMGSSLGGFYATVLAEWPGFQSSRVVLLNPAVDPARDLAKYIGEQTCWQDPEERFFFRAEFIAELQALSTPVTSTPQRLLAVIAKGDELLDWREMQARYADCQIRLLEGSDHGLSDFDDYLPELSEFLGLD</sequence>
<dbReference type="Gene3D" id="3.40.50.1820">
    <property type="entry name" value="alpha/beta hydrolase"/>
    <property type="match status" value="1"/>
</dbReference>
<dbReference type="RefSeq" id="WP_263572642.1">
    <property type="nucleotide sequence ID" value="NZ_JAJIRN010000008.1"/>
</dbReference>
<reference evidence="1 2" key="1">
    <citation type="submission" date="2021-11" db="EMBL/GenBank/DDBJ databases">
        <authorList>
            <person name="Liang Q."/>
            <person name="Mou H."/>
            <person name="Liu Z."/>
        </authorList>
    </citation>
    <scope>NUCLEOTIDE SEQUENCE [LARGE SCALE GENOMIC DNA]</scope>
    <source>
        <strain evidence="1 2">CHU3</strain>
    </source>
</reference>
<dbReference type="Proteomes" id="UP001209701">
    <property type="component" value="Unassembled WGS sequence"/>
</dbReference>
<keyword evidence="2" id="KW-1185">Reference proteome</keyword>
<gene>
    <name evidence="1" type="ORF">LNV07_18410</name>
</gene>
<dbReference type="EMBL" id="JAJIRN010000008">
    <property type="protein sequence ID" value="MCV2370059.1"/>
    <property type="molecule type" value="Genomic_DNA"/>
</dbReference>
<accession>A0ABT2YJ10</accession>
<evidence type="ECO:0000313" key="1">
    <source>
        <dbReference type="EMBL" id="MCV2370059.1"/>
    </source>
</evidence>
<dbReference type="InterPro" id="IPR008886">
    <property type="entry name" value="UPF0227/Esterase_YqiA"/>
</dbReference>
<name>A0ABT2YJ10_9BURK</name>
<comment type="caution">
    <text evidence="1">The sequence shown here is derived from an EMBL/GenBank/DDBJ whole genome shotgun (WGS) entry which is preliminary data.</text>
</comment>
<dbReference type="InterPro" id="IPR029058">
    <property type="entry name" value="AB_hydrolase_fold"/>
</dbReference>
<organism evidence="1 2">
    <name type="scientific">Roseateles oligotrophus</name>
    <dbReference type="NCBI Taxonomy" id="1769250"/>
    <lineage>
        <taxon>Bacteria</taxon>
        <taxon>Pseudomonadati</taxon>
        <taxon>Pseudomonadota</taxon>
        <taxon>Betaproteobacteria</taxon>
        <taxon>Burkholderiales</taxon>
        <taxon>Sphaerotilaceae</taxon>
        <taxon>Roseateles</taxon>
    </lineage>
</organism>
<dbReference type="PANTHER" id="PTHR35602:SF3">
    <property type="entry name" value="ESTERASE YQIA"/>
    <property type="match status" value="1"/>
</dbReference>
<evidence type="ECO:0000313" key="2">
    <source>
        <dbReference type="Proteomes" id="UP001209701"/>
    </source>
</evidence>
<proteinExistence type="predicted"/>
<dbReference type="SUPFAM" id="SSF53474">
    <property type="entry name" value="alpha/beta-Hydrolases"/>
    <property type="match status" value="1"/>
</dbReference>
<dbReference type="Pfam" id="PF05728">
    <property type="entry name" value="UPF0227"/>
    <property type="match status" value="1"/>
</dbReference>